<evidence type="ECO:0000313" key="1">
    <source>
        <dbReference type="EMBL" id="KAJ3549443.1"/>
    </source>
</evidence>
<accession>A0ACC1SZF1</accession>
<name>A0ACC1SZF1_9APHY</name>
<keyword evidence="2" id="KW-1185">Reference proteome</keyword>
<gene>
    <name evidence="1" type="ORF">NM688_g5173</name>
</gene>
<organism evidence="1 2">
    <name type="scientific">Phlebia brevispora</name>
    <dbReference type="NCBI Taxonomy" id="194682"/>
    <lineage>
        <taxon>Eukaryota</taxon>
        <taxon>Fungi</taxon>
        <taxon>Dikarya</taxon>
        <taxon>Basidiomycota</taxon>
        <taxon>Agaricomycotina</taxon>
        <taxon>Agaricomycetes</taxon>
        <taxon>Polyporales</taxon>
        <taxon>Meruliaceae</taxon>
        <taxon>Phlebia</taxon>
    </lineage>
</organism>
<protein>
    <submittedName>
        <fullName evidence="1">Uncharacterized protein</fullName>
    </submittedName>
</protein>
<dbReference type="Proteomes" id="UP001148662">
    <property type="component" value="Unassembled WGS sequence"/>
</dbReference>
<dbReference type="EMBL" id="JANHOG010000931">
    <property type="protein sequence ID" value="KAJ3549443.1"/>
    <property type="molecule type" value="Genomic_DNA"/>
</dbReference>
<sequence length="269" mass="28774">MAQSPPQTLLGAGPFAGSLQDAGSTLHWQKLPYEPICEHPGNTGRHSSQSQPFDFHLPFPSTYAAGIPTGTVRGRGTGSPAFLLRSQETVHGTELFCPMIVQGEAVEEFFFIEDEKGGHTSANISFAATGSTPFFSLTRTSAVNDIEVNSLVSSLEGISLGPKPLSSRASALAEMQNSEGSRKRPRTDRSQEVSSSPDDEPVPRSKRSRTVGNAIPGDFVTQIASGDLATQAIQTVTEEASTPREVFAPAEVATRWEHCTRSGKAWNSL</sequence>
<evidence type="ECO:0000313" key="2">
    <source>
        <dbReference type="Proteomes" id="UP001148662"/>
    </source>
</evidence>
<reference evidence="1" key="1">
    <citation type="submission" date="2022-07" db="EMBL/GenBank/DDBJ databases">
        <title>Genome Sequence of Phlebia brevispora.</title>
        <authorList>
            <person name="Buettner E."/>
        </authorList>
    </citation>
    <scope>NUCLEOTIDE SEQUENCE</scope>
    <source>
        <strain evidence="1">MPL23</strain>
    </source>
</reference>
<comment type="caution">
    <text evidence="1">The sequence shown here is derived from an EMBL/GenBank/DDBJ whole genome shotgun (WGS) entry which is preliminary data.</text>
</comment>
<proteinExistence type="predicted"/>